<keyword evidence="1" id="KW-0547">Nucleotide-binding</keyword>
<feature type="domain" description="ABC transporter" evidence="4">
    <location>
        <begin position="12"/>
        <end position="272"/>
    </location>
</feature>
<dbReference type="InterPro" id="IPR027417">
    <property type="entry name" value="P-loop_NTPase"/>
</dbReference>
<evidence type="ECO:0000259" key="4">
    <source>
        <dbReference type="PROSITE" id="PS50893"/>
    </source>
</evidence>
<evidence type="ECO:0000313" key="5">
    <source>
        <dbReference type="EMBL" id="RJP67872.1"/>
    </source>
</evidence>
<dbReference type="SMART" id="SM00382">
    <property type="entry name" value="AAA"/>
    <property type="match status" value="2"/>
</dbReference>
<comment type="caution">
    <text evidence="5">The sequence shown here is derived from an EMBL/GenBank/DDBJ whole genome shotgun (WGS) entry which is preliminary data.</text>
</comment>
<dbReference type="Proteomes" id="UP000285961">
    <property type="component" value="Unassembled WGS sequence"/>
</dbReference>
<feature type="domain" description="ABC transporter" evidence="4">
    <location>
        <begin position="297"/>
        <end position="527"/>
    </location>
</feature>
<gene>
    <name evidence="5" type="ORF">C4532_14080</name>
</gene>
<keyword evidence="2 5" id="KW-0067">ATP-binding</keyword>
<dbReference type="GO" id="GO:0005524">
    <property type="term" value="F:ATP binding"/>
    <property type="evidence" value="ECO:0007669"/>
    <property type="project" value="UniProtKB-KW"/>
</dbReference>
<evidence type="ECO:0000256" key="2">
    <source>
        <dbReference type="ARBA" id="ARBA00022840"/>
    </source>
</evidence>
<evidence type="ECO:0000256" key="3">
    <source>
        <dbReference type="SAM" id="MobiDB-lite"/>
    </source>
</evidence>
<dbReference type="InterPro" id="IPR003439">
    <property type="entry name" value="ABC_transporter-like_ATP-bd"/>
</dbReference>
<feature type="region of interest" description="Disordered" evidence="3">
    <location>
        <begin position="132"/>
        <end position="154"/>
    </location>
</feature>
<dbReference type="SUPFAM" id="SSF52540">
    <property type="entry name" value="P-loop containing nucleoside triphosphate hydrolases"/>
    <property type="match status" value="2"/>
</dbReference>
<name>A0A419EUH9_9BACT</name>
<dbReference type="InterPro" id="IPR003593">
    <property type="entry name" value="AAA+_ATPase"/>
</dbReference>
<dbReference type="PROSITE" id="PS50893">
    <property type="entry name" value="ABC_TRANSPORTER_2"/>
    <property type="match status" value="2"/>
</dbReference>
<dbReference type="GO" id="GO:0016887">
    <property type="term" value="F:ATP hydrolysis activity"/>
    <property type="evidence" value="ECO:0007669"/>
    <property type="project" value="InterPro"/>
</dbReference>
<dbReference type="PROSITE" id="PS00211">
    <property type="entry name" value="ABC_TRANSPORTER_1"/>
    <property type="match status" value="1"/>
</dbReference>
<dbReference type="PANTHER" id="PTHR43158:SF2">
    <property type="entry name" value="SKFA PEPTIDE EXPORT ATP-BINDING PROTEIN SKFE"/>
    <property type="match status" value="1"/>
</dbReference>
<dbReference type="EMBL" id="QZKI01000098">
    <property type="protein sequence ID" value="RJP67872.1"/>
    <property type="molecule type" value="Genomic_DNA"/>
</dbReference>
<accession>A0A419EUH9</accession>
<dbReference type="InterPro" id="IPR017871">
    <property type="entry name" value="ABC_transporter-like_CS"/>
</dbReference>
<feature type="compositionally biased region" description="Low complexity" evidence="3">
    <location>
        <begin position="132"/>
        <end position="144"/>
    </location>
</feature>
<reference evidence="5 6" key="1">
    <citation type="journal article" date="2017" name="ISME J.">
        <title>Energy and carbon metabolisms in a deep terrestrial subsurface fluid microbial community.</title>
        <authorList>
            <person name="Momper L."/>
            <person name="Jungbluth S.P."/>
            <person name="Lee M.D."/>
            <person name="Amend J.P."/>
        </authorList>
    </citation>
    <scope>NUCLEOTIDE SEQUENCE [LARGE SCALE GENOMIC DNA]</scope>
    <source>
        <strain evidence="5">SURF_17</strain>
    </source>
</reference>
<proteinExistence type="predicted"/>
<dbReference type="Pfam" id="PF00005">
    <property type="entry name" value="ABC_tran"/>
    <property type="match status" value="2"/>
</dbReference>
<evidence type="ECO:0000313" key="6">
    <source>
        <dbReference type="Proteomes" id="UP000285961"/>
    </source>
</evidence>
<dbReference type="PANTHER" id="PTHR43158">
    <property type="entry name" value="SKFA PEPTIDE EXPORT ATP-BINDING PROTEIN SKFE"/>
    <property type="match status" value="1"/>
</dbReference>
<organism evidence="5 6">
    <name type="scientific">Candidatus Abyssobacteria bacterium SURF_17</name>
    <dbReference type="NCBI Taxonomy" id="2093361"/>
    <lineage>
        <taxon>Bacteria</taxon>
        <taxon>Pseudomonadati</taxon>
        <taxon>Candidatus Hydrogenedentota</taxon>
        <taxon>Candidatus Abyssobacteria</taxon>
    </lineage>
</organism>
<dbReference type="Gene3D" id="3.40.50.300">
    <property type="entry name" value="P-loop containing nucleotide triphosphate hydrolases"/>
    <property type="match status" value="2"/>
</dbReference>
<protein>
    <submittedName>
        <fullName evidence="5">ATP-binding cassette domain-containing protein</fullName>
    </submittedName>
</protein>
<evidence type="ECO:0000256" key="1">
    <source>
        <dbReference type="ARBA" id="ARBA00022741"/>
    </source>
</evidence>
<sequence length="527" mass="59246">MKQHNRRGRPLITFHNVTLQVRDRRILQHMDWCIRSDEHWAIVGANGSGKSVLARALYGAVPAVEGEIEYHFLSRRKFRAGKGTFRGPENFIAHVSFEDQRRLIGMESSYHQSRWNSIDADGTLTVRDVLSSDAASASPPRRSPGTQADGKRQRRMVKQLGIDHLLDRKIMRLSNGEVRKALIAKALLQSPLILMLDDPFVGLDYHSKRTLRRIIGELMNGNMRIVFVTSRIDEIPSGITHVLRLEGGRMAAAGKRKTVLDDVRSVKPSMCRKRTPAIRQIRAAPSNHASLKPKALIEVRNASVIYDGIEVLRKVNWMVQAGQNWALLGPNGSGKTTLLSLILADNPQAYSNDIYVFGRKRGSGESIWDIKKKIGWVSPEIQIHYQKGMTSYAIVCSGFFDSIGLYRRCSARQMCLASSCMETLGLSRLADRRYDELSSGQQRMVLIARASVKNPRLLILDEPCQGLDPENRRLVLEAVDVVGRRSGSVLIYVTHHLDEIPESTTHVLRLRKGRVVGKGERIRVLGE</sequence>
<dbReference type="AlphaFoldDB" id="A0A419EUH9"/>